<dbReference type="AlphaFoldDB" id="A0A8T1LG98"/>
<evidence type="ECO:0000313" key="2">
    <source>
        <dbReference type="Proteomes" id="UP000736787"/>
    </source>
</evidence>
<proteinExistence type="predicted"/>
<organism evidence="1 2">
    <name type="scientific">Phytophthora cactorum</name>
    <dbReference type="NCBI Taxonomy" id="29920"/>
    <lineage>
        <taxon>Eukaryota</taxon>
        <taxon>Sar</taxon>
        <taxon>Stramenopiles</taxon>
        <taxon>Oomycota</taxon>
        <taxon>Peronosporomycetes</taxon>
        <taxon>Peronosporales</taxon>
        <taxon>Peronosporaceae</taxon>
        <taxon>Phytophthora</taxon>
    </lineage>
</organism>
<comment type="caution">
    <text evidence="1">The sequence shown here is derived from an EMBL/GenBank/DDBJ whole genome shotgun (WGS) entry which is preliminary data.</text>
</comment>
<evidence type="ECO:0000313" key="1">
    <source>
        <dbReference type="EMBL" id="KAG2951526.1"/>
    </source>
</evidence>
<dbReference type="Proteomes" id="UP000736787">
    <property type="component" value="Unassembled WGS sequence"/>
</dbReference>
<sequence length="158" mass="17293">MVKLVYTYIFRIQCQHASHSQSENQPKQQVEAQESPVMAPVPHYVKSVALKNSTSHHVTVVATFGSDEFEAEGKAKIKETCELAPGAETTIKEREYDMGGWTATAALFSLEVEHSTDSKLLGKTLYTPSVSGIVDVLHVDIGADEEAKNFKVAAVREA</sequence>
<accession>A0A8T1LG98</accession>
<dbReference type="VEuPathDB" id="FungiDB:PC110_g1976"/>
<gene>
    <name evidence="1" type="ORF">PC117_g3564</name>
</gene>
<dbReference type="EMBL" id="RCMK01000051">
    <property type="protein sequence ID" value="KAG2951526.1"/>
    <property type="molecule type" value="Genomic_DNA"/>
</dbReference>
<name>A0A8T1LG98_9STRA</name>
<protein>
    <submittedName>
        <fullName evidence="1">Uncharacterized protein</fullName>
    </submittedName>
</protein>
<reference evidence="1" key="1">
    <citation type="submission" date="2018-10" db="EMBL/GenBank/DDBJ databases">
        <title>Effector identification in a new, highly contiguous assembly of the strawberry crown rot pathogen Phytophthora cactorum.</title>
        <authorList>
            <person name="Armitage A.D."/>
            <person name="Nellist C.F."/>
            <person name="Bates H."/>
            <person name="Vickerstaff R.J."/>
            <person name="Harrison R.J."/>
        </authorList>
    </citation>
    <scope>NUCLEOTIDE SEQUENCE</scope>
    <source>
        <strain evidence="1">4040</strain>
    </source>
</reference>